<dbReference type="AlphaFoldDB" id="A0A5A9XDY1"/>
<keyword evidence="3" id="KW-0479">Metal-binding</keyword>
<sequence>MTLALARKIPGTPLEDAVRRYPDVPRLIILKTDVQRRGVHYTEEAVSYLDPEKHQTTGTHIFGTRDGVIALRPESLLLRDGTSIITTPTPPEENPYVVDLHDGRPWLFDAGVALEEVDYWPAPAFYAKDSSSGVPMKNIVSARPQRLNIFPYRYCTFWNNGKGCAFCDIVTQLKKGSRELKIPARLDPVEVGAVIGEALKEEGRFSTVFLTSGSIVGGSRPFDDEIDYYIAILKEVGKNFRTHKFPSQLIGTAFEKEQLKRLYAETGLTSYTSDIEVLNEELFNQHCPGKAEWIGYREWKKRLVDAVEIFGPGRVNTGLVAGIELAGPHGFRSEDEALERTLSEAEDLARQGVSTVLIVWSPRPDTALGAYKNASLDYYIRLARGLHALRVKYRLPIEHDSYRNCGNHPDTDLSRLLPLWEE</sequence>
<evidence type="ECO:0000256" key="2">
    <source>
        <dbReference type="ARBA" id="ARBA00022691"/>
    </source>
</evidence>
<dbReference type="InterPro" id="IPR013785">
    <property type="entry name" value="Aldolase_TIM"/>
</dbReference>
<keyword evidence="8" id="KW-1185">Reference proteome</keyword>
<name>A0A5A9XDY1_9BACT</name>
<dbReference type="GO" id="GO:0051536">
    <property type="term" value="F:iron-sulfur cluster binding"/>
    <property type="evidence" value="ECO:0007669"/>
    <property type="project" value="UniProtKB-KW"/>
</dbReference>
<dbReference type="GO" id="GO:0003824">
    <property type="term" value="F:catalytic activity"/>
    <property type="evidence" value="ECO:0007669"/>
    <property type="project" value="InterPro"/>
</dbReference>
<evidence type="ECO:0000259" key="6">
    <source>
        <dbReference type="PROSITE" id="PS51918"/>
    </source>
</evidence>
<dbReference type="PROSITE" id="PS51918">
    <property type="entry name" value="RADICAL_SAM"/>
    <property type="match status" value="1"/>
</dbReference>
<dbReference type="RefSeq" id="WP_149307920.1">
    <property type="nucleotide sequence ID" value="NZ_SRSD01000007.1"/>
</dbReference>
<evidence type="ECO:0000256" key="3">
    <source>
        <dbReference type="ARBA" id="ARBA00022723"/>
    </source>
</evidence>
<evidence type="ECO:0000313" key="7">
    <source>
        <dbReference type="EMBL" id="KAA0890449.1"/>
    </source>
</evidence>
<comment type="caution">
    <text evidence="7">The sequence shown here is derived from an EMBL/GenBank/DDBJ whole genome shotgun (WGS) entry which is preliminary data.</text>
</comment>
<dbReference type="Proteomes" id="UP000324298">
    <property type="component" value="Unassembled WGS sequence"/>
</dbReference>
<dbReference type="Gene3D" id="3.20.20.70">
    <property type="entry name" value="Aldolase class I"/>
    <property type="match status" value="1"/>
</dbReference>
<organism evidence="7 8">
    <name type="scientific">Oryzomonas rubra</name>
    <dbReference type="NCBI Taxonomy" id="2509454"/>
    <lineage>
        <taxon>Bacteria</taxon>
        <taxon>Pseudomonadati</taxon>
        <taxon>Thermodesulfobacteriota</taxon>
        <taxon>Desulfuromonadia</taxon>
        <taxon>Geobacterales</taxon>
        <taxon>Geobacteraceae</taxon>
        <taxon>Oryzomonas</taxon>
    </lineage>
</organism>
<evidence type="ECO:0000256" key="1">
    <source>
        <dbReference type="ARBA" id="ARBA00001966"/>
    </source>
</evidence>
<evidence type="ECO:0000256" key="4">
    <source>
        <dbReference type="ARBA" id="ARBA00023004"/>
    </source>
</evidence>
<evidence type="ECO:0000313" key="8">
    <source>
        <dbReference type="Proteomes" id="UP000324298"/>
    </source>
</evidence>
<gene>
    <name evidence="7" type="ORF">ET418_12365</name>
</gene>
<dbReference type="EMBL" id="SRSD01000007">
    <property type="protein sequence ID" value="KAA0890449.1"/>
    <property type="molecule type" value="Genomic_DNA"/>
</dbReference>
<protein>
    <submittedName>
        <fullName evidence="7">Radical SAM protein</fullName>
    </submittedName>
</protein>
<evidence type="ECO:0000256" key="5">
    <source>
        <dbReference type="ARBA" id="ARBA00023014"/>
    </source>
</evidence>
<dbReference type="InterPro" id="IPR058240">
    <property type="entry name" value="rSAM_sf"/>
</dbReference>
<reference evidence="7 8" key="1">
    <citation type="submission" date="2019-04" db="EMBL/GenBank/DDBJ databases">
        <title>Geobacter ruber sp. nov., ferric-reducing bacteria isolated from paddy soil.</title>
        <authorList>
            <person name="Xu Z."/>
            <person name="Masuda Y."/>
            <person name="Itoh H."/>
            <person name="Senoo K."/>
        </authorList>
    </citation>
    <scope>NUCLEOTIDE SEQUENCE [LARGE SCALE GENOMIC DNA]</scope>
    <source>
        <strain evidence="7 8">Red88</strain>
    </source>
</reference>
<dbReference type="NCBIfam" id="NF045502">
    <property type="entry name" value="variant_rSAM"/>
    <property type="match status" value="1"/>
</dbReference>
<dbReference type="SUPFAM" id="SSF102114">
    <property type="entry name" value="Radical SAM enzymes"/>
    <property type="match status" value="1"/>
</dbReference>
<keyword evidence="4" id="KW-0408">Iron</keyword>
<proteinExistence type="predicted"/>
<dbReference type="OrthoDB" id="5391057at2"/>
<dbReference type="InterPro" id="IPR007197">
    <property type="entry name" value="rSAM"/>
</dbReference>
<keyword evidence="5" id="KW-0411">Iron-sulfur</keyword>
<dbReference type="GO" id="GO:0046872">
    <property type="term" value="F:metal ion binding"/>
    <property type="evidence" value="ECO:0007669"/>
    <property type="project" value="UniProtKB-KW"/>
</dbReference>
<comment type="cofactor">
    <cofactor evidence="1">
        <name>[4Fe-4S] cluster</name>
        <dbReference type="ChEBI" id="CHEBI:49883"/>
    </cofactor>
</comment>
<keyword evidence="2" id="KW-0949">S-adenosyl-L-methionine</keyword>
<accession>A0A5A9XDY1</accession>
<feature type="domain" description="Radical SAM core" evidence="6">
    <location>
        <begin position="140"/>
        <end position="398"/>
    </location>
</feature>